<keyword evidence="3" id="KW-1185">Reference proteome</keyword>
<feature type="region of interest" description="Disordered" evidence="1">
    <location>
        <begin position="167"/>
        <end position="251"/>
    </location>
</feature>
<evidence type="ECO:0008006" key="4">
    <source>
        <dbReference type="Google" id="ProtNLM"/>
    </source>
</evidence>
<feature type="compositionally biased region" description="Acidic residues" evidence="1">
    <location>
        <begin position="234"/>
        <end position="251"/>
    </location>
</feature>
<name>A0A8J5M2Y2_9STRA</name>
<comment type="caution">
    <text evidence="2">The sequence shown here is derived from an EMBL/GenBank/DDBJ whole genome shotgun (WGS) entry which is preliminary data.</text>
</comment>
<evidence type="ECO:0000313" key="2">
    <source>
        <dbReference type="EMBL" id="KAG6957183.1"/>
    </source>
</evidence>
<proteinExistence type="predicted"/>
<sequence length="251" mass="27974">MDSGDKSAHNVVTDDMTDDIETDESPVDVAGPTPRTRLSSPRSAANNWRKLNQEEMVDFARDADATSSPGPGTPHEARTANQRGHELVECPVLQTIGGVQRRRAHQCKVCSLRKKYLGERVNTRWYCQTRSLGSKTRAYLCNVVRPHSANGNTCHQVWHLEWDHGRNRPRPHFGRDNQMRVTGGKQRSKRRRPTAGQVDEGTDAATADDRSGADRVMMSSVLEDEVVVPATTCEEYESEAESDSDLEDGSE</sequence>
<evidence type="ECO:0000313" key="3">
    <source>
        <dbReference type="Proteomes" id="UP000709295"/>
    </source>
</evidence>
<dbReference type="AlphaFoldDB" id="A0A8J5M2Y2"/>
<protein>
    <recommendedName>
        <fullName evidence="4">PiggyBac transposable element-derived protein 4 C-terminal zinc-ribbon domain-containing protein</fullName>
    </recommendedName>
</protein>
<evidence type="ECO:0000256" key="1">
    <source>
        <dbReference type="SAM" id="MobiDB-lite"/>
    </source>
</evidence>
<feature type="compositionally biased region" description="Acidic residues" evidence="1">
    <location>
        <begin position="15"/>
        <end position="26"/>
    </location>
</feature>
<feature type="compositionally biased region" description="Polar residues" evidence="1">
    <location>
        <begin position="36"/>
        <end position="50"/>
    </location>
</feature>
<reference evidence="2" key="1">
    <citation type="submission" date="2021-01" db="EMBL/GenBank/DDBJ databases">
        <title>Phytophthora aleatoria, a newly-described species from Pinus radiata is distinct from Phytophthora cactorum isolates based on comparative genomics.</title>
        <authorList>
            <person name="Mcdougal R."/>
            <person name="Panda P."/>
            <person name="Williams N."/>
            <person name="Studholme D.J."/>
        </authorList>
    </citation>
    <scope>NUCLEOTIDE SEQUENCE</scope>
    <source>
        <strain evidence="2">NZFS 4037</strain>
    </source>
</reference>
<dbReference type="EMBL" id="JAENGY010000746">
    <property type="protein sequence ID" value="KAG6957183.1"/>
    <property type="molecule type" value="Genomic_DNA"/>
</dbReference>
<feature type="region of interest" description="Disordered" evidence="1">
    <location>
        <begin position="1"/>
        <end position="83"/>
    </location>
</feature>
<organism evidence="2 3">
    <name type="scientific">Phytophthora aleatoria</name>
    <dbReference type="NCBI Taxonomy" id="2496075"/>
    <lineage>
        <taxon>Eukaryota</taxon>
        <taxon>Sar</taxon>
        <taxon>Stramenopiles</taxon>
        <taxon>Oomycota</taxon>
        <taxon>Peronosporomycetes</taxon>
        <taxon>Peronosporales</taxon>
        <taxon>Peronosporaceae</taxon>
        <taxon>Phytophthora</taxon>
    </lineage>
</organism>
<accession>A0A8J5M2Y2</accession>
<dbReference type="Proteomes" id="UP000709295">
    <property type="component" value="Unassembled WGS sequence"/>
</dbReference>
<gene>
    <name evidence="2" type="ORF">JG688_00011078</name>
</gene>